<proteinExistence type="predicted"/>
<gene>
    <name evidence="2" type="ORF">J2S57_005473</name>
</gene>
<feature type="domain" description="Zinc finger CGNR" evidence="1">
    <location>
        <begin position="122"/>
        <end position="165"/>
    </location>
</feature>
<comment type="caution">
    <text evidence="2">The sequence shown here is derived from an EMBL/GenBank/DDBJ whole genome shotgun (WGS) entry which is preliminary data.</text>
</comment>
<dbReference type="Pfam" id="PF11706">
    <property type="entry name" value="zf-CGNR"/>
    <property type="match status" value="1"/>
</dbReference>
<name>A0ABT9PBF4_9ACTN</name>
<dbReference type="InterPro" id="IPR010852">
    <property type="entry name" value="ABATE"/>
</dbReference>
<evidence type="ECO:0000313" key="3">
    <source>
        <dbReference type="Proteomes" id="UP001235712"/>
    </source>
</evidence>
<reference evidence="2 3" key="1">
    <citation type="submission" date="2023-07" db="EMBL/GenBank/DDBJ databases">
        <title>Sequencing the genomes of 1000 actinobacteria strains.</title>
        <authorList>
            <person name="Klenk H.-P."/>
        </authorList>
    </citation>
    <scope>NUCLEOTIDE SEQUENCE [LARGE SCALE GENOMIC DNA]</scope>
    <source>
        <strain evidence="2 3">DSM 44388</strain>
    </source>
</reference>
<keyword evidence="3" id="KW-1185">Reference proteome</keyword>
<dbReference type="SUPFAM" id="SSF160904">
    <property type="entry name" value="Jann2411-like"/>
    <property type="match status" value="1"/>
</dbReference>
<dbReference type="PANTHER" id="PTHR35525">
    <property type="entry name" value="BLL6575 PROTEIN"/>
    <property type="match status" value="1"/>
</dbReference>
<evidence type="ECO:0000313" key="2">
    <source>
        <dbReference type="EMBL" id="MDP9829724.1"/>
    </source>
</evidence>
<dbReference type="InterPro" id="IPR021005">
    <property type="entry name" value="Znf_CGNR"/>
</dbReference>
<dbReference type="PANTHER" id="PTHR35525:SF3">
    <property type="entry name" value="BLL6575 PROTEIN"/>
    <property type="match status" value="1"/>
</dbReference>
<sequence>MTDLGLVEEFVNTLDLRSFSRHGHDHVSTDDLTSAQALSAWFAAHDLPATTSPTALGTALSLRESLRTALGDGTPSPLTEFPLHLTPGPTGALRLTAATGVPALDTIVETVAVSVAAGTWRRLKLCASDDCRWAFHDTSRSGGGRWCSMEVCGNRHKTRAYRQRRGD</sequence>
<evidence type="ECO:0000259" key="1">
    <source>
        <dbReference type="Pfam" id="PF11706"/>
    </source>
</evidence>
<dbReference type="Gene3D" id="1.10.3300.10">
    <property type="entry name" value="Jann2411-like domain"/>
    <property type="match status" value="1"/>
</dbReference>
<dbReference type="Proteomes" id="UP001235712">
    <property type="component" value="Unassembled WGS sequence"/>
</dbReference>
<organism evidence="2 3">
    <name type="scientific">Kineosporia succinea</name>
    <dbReference type="NCBI Taxonomy" id="84632"/>
    <lineage>
        <taxon>Bacteria</taxon>
        <taxon>Bacillati</taxon>
        <taxon>Actinomycetota</taxon>
        <taxon>Actinomycetes</taxon>
        <taxon>Kineosporiales</taxon>
        <taxon>Kineosporiaceae</taxon>
        <taxon>Kineosporia</taxon>
    </lineage>
</organism>
<dbReference type="RefSeq" id="WP_307248171.1">
    <property type="nucleotide sequence ID" value="NZ_JAUSQZ010000001.1"/>
</dbReference>
<accession>A0ABT9PBF4</accession>
<dbReference type="EMBL" id="JAUSQZ010000001">
    <property type="protein sequence ID" value="MDP9829724.1"/>
    <property type="molecule type" value="Genomic_DNA"/>
</dbReference>
<protein>
    <submittedName>
        <fullName evidence="2">RNA-binding Zn ribbon-like protein</fullName>
    </submittedName>
</protein>
<dbReference type="InterPro" id="IPR023286">
    <property type="entry name" value="ABATE_dom_sf"/>
</dbReference>